<evidence type="ECO:0000256" key="1">
    <source>
        <dbReference type="SAM" id="Phobius"/>
    </source>
</evidence>
<reference evidence="2 3" key="1">
    <citation type="submission" date="2021-06" db="EMBL/GenBank/DDBJ databases">
        <authorList>
            <person name="Palmer J.M."/>
        </authorList>
    </citation>
    <scope>NUCLEOTIDE SEQUENCE [LARGE SCALE GENOMIC DNA]</scope>
    <source>
        <strain evidence="2 3">GA_2019</strain>
        <tissue evidence="2">Muscle</tissue>
    </source>
</reference>
<dbReference type="Proteomes" id="UP001476798">
    <property type="component" value="Unassembled WGS sequence"/>
</dbReference>
<evidence type="ECO:0000313" key="2">
    <source>
        <dbReference type="EMBL" id="MEQ2169730.1"/>
    </source>
</evidence>
<sequence length="150" mass="17140">MKLQNHCKIRASIGNSTYPLCLLVASLLIIVGELLFDDAEKRDKCFRPFSRISSVICIEQQQIHETGKQRLGRMTRKRFFLAISMTSLASFSGGIRAEKEPGPPYREERADARLKLFLRFSFTASLSRSFALGDAQRRKRCKSIELLQIL</sequence>
<keyword evidence="1" id="KW-0812">Transmembrane</keyword>
<protein>
    <submittedName>
        <fullName evidence="2">Uncharacterized protein</fullName>
    </submittedName>
</protein>
<proteinExistence type="predicted"/>
<gene>
    <name evidence="2" type="ORF">GOODEAATRI_028324</name>
</gene>
<feature type="transmembrane region" description="Helical" evidence="1">
    <location>
        <begin position="17"/>
        <end position="36"/>
    </location>
</feature>
<name>A0ABV0NEA7_9TELE</name>
<accession>A0ABV0NEA7</accession>
<comment type="caution">
    <text evidence="2">The sequence shown here is derived from an EMBL/GenBank/DDBJ whole genome shotgun (WGS) entry which is preliminary data.</text>
</comment>
<organism evidence="2 3">
    <name type="scientific">Goodea atripinnis</name>
    <dbReference type="NCBI Taxonomy" id="208336"/>
    <lineage>
        <taxon>Eukaryota</taxon>
        <taxon>Metazoa</taxon>
        <taxon>Chordata</taxon>
        <taxon>Craniata</taxon>
        <taxon>Vertebrata</taxon>
        <taxon>Euteleostomi</taxon>
        <taxon>Actinopterygii</taxon>
        <taxon>Neopterygii</taxon>
        <taxon>Teleostei</taxon>
        <taxon>Neoteleostei</taxon>
        <taxon>Acanthomorphata</taxon>
        <taxon>Ovalentaria</taxon>
        <taxon>Atherinomorphae</taxon>
        <taxon>Cyprinodontiformes</taxon>
        <taxon>Goodeidae</taxon>
        <taxon>Goodea</taxon>
    </lineage>
</organism>
<keyword evidence="1" id="KW-1133">Transmembrane helix</keyword>
<keyword evidence="1" id="KW-0472">Membrane</keyword>
<dbReference type="EMBL" id="JAHRIO010033887">
    <property type="protein sequence ID" value="MEQ2169730.1"/>
    <property type="molecule type" value="Genomic_DNA"/>
</dbReference>
<evidence type="ECO:0000313" key="3">
    <source>
        <dbReference type="Proteomes" id="UP001476798"/>
    </source>
</evidence>
<keyword evidence="3" id="KW-1185">Reference proteome</keyword>